<evidence type="ECO:0000256" key="1">
    <source>
        <dbReference type="SAM" id="Phobius"/>
    </source>
</evidence>
<organism evidence="2">
    <name type="scientific">Gongylonema pulchrum</name>
    <dbReference type="NCBI Taxonomy" id="637853"/>
    <lineage>
        <taxon>Eukaryota</taxon>
        <taxon>Metazoa</taxon>
        <taxon>Ecdysozoa</taxon>
        <taxon>Nematoda</taxon>
        <taxon>Chromadorea</taxon>
        <taxon>Rhabditida</taxon>
        <taxon>Spirurina</taxon>
        <taxon>Spiruromorpha</taxon>
        <taxon>Spiruroidea</taxon>
        <taxon>Gongylonematidae</taxon>
        <taxon>Gongylonema</taxon>
    </lineage>
</organism>
<reference evidence="2" key="1">
    <citation type="submission" date="2016-06" db="UniProtKB">
        <authorList>
            <consortium name="WormBaseParasite"/>
        </authorList>
    </citation>
    <scope>IDENTIFICATION</scope>
</reference>
<name>A0A183D9G1_9BILA</name>
<sequence>LQLSRLLLLDPSGGAILWHCCSSLVLLYFCWFSYSG</sequence>
<proteinExistence type="predicted"/>
<dbReference type="AlphaFoldDB" id="A0A183D9G1"/>
<keyword evidence="1" id="KW-1133">Transmembrane helix</keyword>
<accession>A0A183D9G1</accession>
<evidence type="ECO:0000313" key="2">
    <source>
        <dbReference type="WBParaSite" id="GPUH_0000535901-mRNA-1"/>
    </source>
</evidence>
<keyword evidence="1" id="KW-0472">Membrane</keyword>
<protein>
    <submittedName>
        <fullName evidence="2">Ovule protein</fullName>
    </submittedName>
</protein>
<dbReference type="WBParaSite" id="GPUH_0000535901-mRNA-1">
    <property type="protein sequence ID" value="GPUH_0000535901-mRNA-1"/>
    <property type="gene ID" value="GPUH_0000535901"/>
</dbReference>
<feature type="transmembrane region" description="Helical" evidence="1">
    <location>
        <begin position="15"/>
        <end position="34"/>
    </location>
</feature>
<keyword evidence="1" id="KW-0812">Transmembrane</keyword>